<gene>
    <name evidence="1" type="ORF">AIOL_003528</name>
</gene>
<dbReference type="STRING" id="1675527.AIOL_003528"/>
<dbReference type="RefSeq" id="WP_049644145.1">
    <property type="nucleotide sequence ID" value="NZ_LFTY01000002.1"/>
</dbReference>
<comment type="caution">
    <text evidence="1">The sequence shown here is derived from an EMBL/GenBank/DDBJ whole genome shotgun (WGS) entry which is preliminary data.</text>
</comment>
<protein>
    <recommendedName>
        <fullName evidence="3">Glycosyltransferase</fullName>
    </recommendedName>
</protein>
<dbReference type="Proteomes" id="UP000037178">
    <property type="component" value="Unassembled WGS sequence"/>
</dbReference>
<organism evidence="1 2">
    <name type="scientific">Candidatus Rhodobacter oscarellae</name>
    <dbReference type="NCBI Taxonomy" id="1675527"/>
    <lineage>
        <taxon>Bacteria</taxon>
        <taxon>Pseudomonadati</taxon>
        <taxon>Pseudomonadota</taxon>
        <taxon>Alphaproteobacteria</taxon>
        <taxon>Rhodobacterales</taxon>
        <taxon>Rhodobacter group</taxon>
        <taxon>Rhodobacter</taxon>
    </lineage>
</organism>
<sequence length="292" mass="33303">MSSSKSPLAILTMVRGDHHWARKWIAHYRQHVERLKDIYVIIHGEDEELEQIFAGCSVMSVPLRGTGLENFERRRLDCEHFLIRGLQAYFQCVLMVDIDEFVMPAPGDGRALAEFLADRHDGEMVRSALGFEVLHGLEEDEAPLDLAQPVLGQRPWVYCNAQYSKPCAFYFNFGGATHHRVWGAPWVIDPDLLLFHLRYCDRDLLDRYVATRKAYYGEQEEAGAASSGSWRRPWKEYVGILREVEARPRGDLTPETRAALKSQILTDFARTNKVGKIASGPLRLPTEFGALL</sequence>
<dbReference type="EMBL" id="LFTY01000002">
    <property type="protein sequence ID" value="KMW58551.1"/>
    <property type="molecule type" value="Genomic_DNA"/>
</dbReference>
<name>A0A0J9E766_9RHOB</name>
<reference evidence="1 2" key="1">
    <citation type="submission" date="2015-06" db="EMBL/GenBank/DDBJ databases">
        <title>Draft genome sequence of an Alphaproteobacteria species associated to the Mediterranean sponge Oscarella lobularis.</title>
        <authorList>
            <person name="Jourda C."/>
            <person name="Santini S."/>
            <person name="Claverie J.-M."/>
        </authorList>
    </citation>
    <scope>NUCLEOTIDE SEQUENCE [LARGE SCALE GENOMIC DNA]</scope>
    <source>
        <strain evidence="1">IGS</strain>
    </source>
</reference>
<evidence type="ECO:0008006" key="3">
    <source>
        <dbReference type="Google" id="ProtNLM"/>
    </source>
</evidence>
<accession>A0A0J9E766</accession>
<evidence type="ECO:0000313" key="2">
    <source>
        <dbReference type="Proteomes" id="UP000037178"/>
    </source>
</evidence>
<dbReference type="OrthoDB" id="835336at2"/>
<evidence type="ECO:0000313" key="1">
    <source>
        <dbReference type="EMBL" id="KMW58551.1"/>
    </source>
</evidence>
<dbReference type="AlphaFoldDB" id="A0A0J9E766"/>
<dbReference type="PATRIC" id="fig|1675527.3.peg.3689"/>
<keyword evidence="2" id="KW-1185">Reference proteome</keyword>
<proteinExistence type="predicted"/>